<sequence length="140" mass="15497">MTDAAIFYPVLAQILLVILLFFTLAARKAKAVKAKSVDLTKTATNSSAWTTEVVKVSNNIANQFETPILFLILCVIAFVLGLADNITVGLAWAYVVFRYIHAYIHIGSNYVPYRMRTFAVSLLIILAMAIRIGLEINTIT</sequence>
<evidence type="ECO:0000313" key="6">
    <source>
        <dbReference type="EMBL" id="REL32170.1"/>
    </source>
</evidence>
<protein>
    <recommendedName>
        <fullName evidence="8">MAPEG family protein</fullName>
    </recommendedName>
</protein>
<accession>A0A3E0U5Y4</accession>
<comment type="caution">
    <text evidence="6">The sequence shown here is derived from an EMBL/GenBank/DDBJ whole genome shotgun (WGS) entry which is preliminary data.</text>
</comment>
<evidence type="ECO:0008006" key="8">
    <source>
        <dbReference type="Google" id="ProtNLM"/>
    </source>
</evidence>
<feature type="transmembrane region" description="Helical" evidence="5">
    <location>
        <begin position="68"/>
        <end position="95"/>
    </location>
</feature>
<dbReference type="Proteomes" id="UP000256899">
    <property type="component" value="Unassembled WGS sequence"/>
</dbReference>
<reference evidence="7" key="1">
    <citation type="submission" date="2018-08" db="EMBL/GenBank/DDBJ databases">
        <title>Thalassotalea euphylliae genome.</title>
        <authorList>
            <person name="Summers S."/>
            <person name="Rice S.A."/>
            <person name="Freckelton M.L."/>
            <person name="Nedved B.T."/>
            <person name="Hadfield M.G."/>
        </authorList>
    </citation>
    <scope>NUCLEOTIDE SEQUENCE [LARGE SCALE GENOMIC DNA]</scope>
    <source>
        <strain evidence="7">H3</strain>
    </source>
</reference>
<evidence type="ECO:0000256" key="4">
    <source>
        <dbReference type="ARBA" id="ARBA00023136"/>
    </source>
</evidence>
<dbReference type="EMBL" id="QUOT01000001">
    <property type="protein sequence ID" value="REL32170.1"/>
    <property type="molecule type" value="Genomic_DNA"/>
</dbReference>
<keyword evidence="3 5" id="KW-1133">Transmembrane helix</keyword>
<evidence type="ECO:0000256" key="2">
    <source>
        <dbReference type="ARBA" id="ARBA00022692"/>
    </source>
</evidence>
<name>A0A3E0U5Y4_9GAMM</name>
<dbReference type="AlphaFoldDB" id="A0A3E0U5Y4"/>
<evidence type="ECO:0000256" key="5">
    <source>
        <dbReference type="SAM" id="Phobius"/>
    </source>
</evidence>
<keyword evidence="2 5" id="KW-0812">Transmembrane</keyword>
<evidence type="ECO:0000256" key="1">
    <source>
        <dbReference type="ARBA" id="ARBA00004370"/>
    </source>
</evidence>
<dbReference type="InterPro" id="IPR023352">
    <property type="entry name" value="MAPEG-like_dom_sf"/>
</dbReference>
<keyword evidence="7" id="KW-1185">Reference proteome</keyword>
<keyword evidence="4 5" id="KW-0472">Membrane</keyword>
<gene>
    <name evidence="6" type="ORF">DXX94_16400</name>
</gene>
<evidence type="ECO:0000256" key="3">
    <source>
        <dbReference type="ARBA" id="ARBA00022989"/>
    </source>
</evidence>
<dbReference type="GO" id="GO:0016020">
    <property type="term" value="C:membrane"/>
    <property type="evidence" value="ECO:0007669"/>
    <property type="project" value="UniProtKB-SubCell"/>
</dbReference>
<organism evidence="6 7">
    <name type="scientific">Thalassotalea euphylliae</name>
    <dbReference type="NCBI Taxonomy" id="1655234"/>
    <lineage>
        <taxon>Bacteria</taxon>
        <taxon>Pseudomonadati</taxon>
        <taxon>Pseudomonadota</taxon>
        <taxon>Gammaproteobacteria</taxon>
        <taxon>Alteromonadales</taxon>
        <taxon>Colwelliaceae</taxon>
        <taxon>Thalassotalea</taxon>
    </lineage>
</organism>
<feature type="transmembrane region" description="Helical" evidence="5">
    <location>
        <begin position="6"/>
        <end position="26"/>
    </location>
</feature>
<dbReference type="RefSeq" id="WP_116017539.1">
    <property type="nucleotide sequence ID" value="NZ_QUOT01000001.1"/>
</dbReference>
<proteinExistence type="predicted"/>
<dbReference type="Gene3D" id="1.20.120.550">
    <property type="entry name" value="Membrane associated eicosanoid/glutathione metabolism-like domain"/>
    <property type="match status" value="1"/>
</dbReference>
<comment type="subcellular location">
    <subcellularLocation>
        <location evidence="1">Membrane</location>
    </subcellularLocation>
</comment>
<evidence type="ECO:0000313" key="7">
    <source>
        <dbReference type="Proteomes" id="UP000256899"/>
    </source>
</evidence>
<dbReference type="Pfam" id="PF01124">
    <property type="entry name" value="MAPEG"/>
    <property type="match status" value="1"/>
</dbReference>
<dbReference type="InterPro" id="IPR001129">
    <property type="entry name" value="Membr-assoc_MAPEG"/>
</dbReference>
<dbReference type="SUPFAM" id="SSF161084">
    <property type="entry name" value="MAPEG domain-like"/>
    <property type="match status" value="1"/>
</dbReference>
<feature type="transmembrane region" description="Helical" evidence="5">
    <location>
        <begin position="115"/>
        <end position="134"/>
    </location>
</feature>